<dbReference type="GO" id="GO:0008757">
    <property type="term" value="F:S-adenosylmethionine-dependent methyltransferase activity"/>
    <property type="evidence" value="ECO:0007669"/>
    <property type="project" value="InterPro"/>
</dbReference>
<evidence type="ECO:0000259" key="3">
    <source>
        <dbReference type="Pfam" id="PF08241"/>
    </source>
</evidence>
<dbReference type="EC" id="5.1.3.13" evidence="4"/>
<evidence type="ECO:0000313" key="4">
    <source>
        <dbReference type="EMBL" id="EMS80508.1"/>
    </source>
</evidence>
<dbReference type="SUPFAM" id="SSF53448">
    <property type="entry name" value="Nucleotide-diphospho-sugar transferases"/>
    <property type="match status" value="2"/>
</dbReference>
<dbReference type="Proteomes" id="UP000014216">
    <property type="component" value="Unassembled WGS sequence"/>
</dbReference>
<dbReference type="RefSeq" id="WP_006964768.1">
    <property type="nucleotide sequence ID" value="NZ_APJX01000002.1"/>
</dbReference>
<dbReference type="InterPro" id="IPR029063">
    <property type="entry name" value="SAM-dependent_MTases_sf"/>
</dbReference>
<organism evidence="4 5">
    <name type="scientific">Desulfotignum phosphitoxidans DSM 13687</name>
    <dbReference type="NCBI Taxonomy" id="1286635"/>
    <lineage>
        <taxon>Bacteria</taxon>
        <taxon>Pseudomonadati</taxon>
        <taxon>Thermodesulfobacteriota</taxon>
        <taxon>Desulfobacteria</taxon>
        <taxon>Desulfobacterales</taxon>
        <taxon>Desulfobacteraceae</taxon>
        <taxon>Desulfotignum</taxon>
    </lineage>
</organism>
<gene>
    <name evidence="4" type="primary">rfbC</name>
    <name evidence="4" type="ORF">Dpo_2c01970</name>
</gene>
<accession>S0FZE7</accession>
<feature type="domain" description="Glycosyltransferase 2-like" evidence="2">
    <location>
        <begin position="657"/>
        <end position="837"/>
    </location>
</feature>
<dbReference type="GO" id="GO:0008830">
    <property type="term" value="F:dTDP-4-dehydrorhamnose 3,5-epimerase activity"/>
    <property type="evidence" value="ECO:0007669"/>
    <property type="project" value="UniProtKB-EC"/>
</dbReference>
<dbReference type="PANTHER" id="PTHR43685:SF2">
    <property type="entry name" value="GLYCOSYLTRANSFERASE 2-LIKE DOMAIN-CONTAINING PROTEIN"/>
    <property type="match status" value="1"/>
</dbReference>
<evidence type="ECO:0000313" key="5">
    <source>
        <dbReference type="Proteomes" id="UP000014216"/>
    </source>
</evidence>
<name>S0FZE7_9BACT</name>
<sequence length="925" mass="104879">MEFTGERFVSTLNEAVISYEHWHRYLFATAFVKDKVVVDIASGDGYGSHLLADSGARRVIGIDVDPEAVDNARSVHCRPNLEYINGSIAAIPVASASIDTLVSFETIEHVDSDLQEAFLKEAGRVLTPEGTLIISTPDKRTYSDIPGYQNAFHVKEFYVDEFLDFLRSRFRYVELLGQKVFSGSYIWPEAGGDGRFTEYAIRPTENGFVPSEETTKKMVYALTLCSNFAPVPSYASLLVDSEDLILGQKDEMIAAGFEQLALKDAHIALKDEHIVLKDRQIRAQDEVIARKEQEYEKLRQYLLDSQHHIEKLEDRLRRRSVKYRARQGRVVLRQICHATRDLARLARRDPGAAARRLARLRSFRPKAFWEKINFAMLHNTQLSLCEVYDCPPLDQTPRISVVMPVYNVAVKWLSRAVDSVLGQAYDNFELVIVDDGSTRAETLDYLRQLEGRGDSRIIIQMNTENKGISAASNQVVALATGAYVALLDNDDELRKNALYEVARAINEHGPDVIYSDEAKVDVHGSIKFPFLKPDWSPDLLRSQMYICHLLVFKKSLFNQAKGFDSRFDGSQDYDLMLRFSELTTRIHHIPKILYFWREIASSTALNPDAKPLSQSAGLNALDQHLKRVYGPDAHADKTPYRFVYDARYPLSGNVKASIIIPTRDHSELLADCIHSIMTKTDHANFEVLIMDNNSREEKTRKWFISVTEQHDNVRVIDAFYPFNWSKLNNHGARHATGDILVFLNNDTLVISPDWLTRICENASRPDIGVVGGLMLYEDDTIQHAGVVVGMGGWADHVFKNCPSAHFFHPFLSPMLTRNVLAVTGACLGISRKVFEEISGFDEDFIVCGSDVAIALKALEKGYVNLYSPYVKLYHLESKTRTSYIPDVDFEMSRKAYAKWIQHGDPYYNPNLSLESLTPVLKDKKM</sequence>
<dbReference type="PANTHER" id="PTHR43685">
    <property type="entry name" value="GLYCOSYLTRANSFERASE"/>
    <property type="match status" value="1"/>
</dbReference>
<feature type="domain" description="Methyltransferase type 11" evidence="3">
    <location>
        <begin position="38"/>
        <end position="134"/>
    </location>
</feature>
<dbReference type="InterPro" id="IPR029044">
    <property type="entry name" value="Nucleotide-diphossugar_trans"/>
</dbReference>
<dbReference type="Gene3D" id="3.90.550.10">
    <property type="entry name" value="Spore Coat Polysaccharide Biosynthesis Protein SpsA, Chain A"/>
    <property type="match status" value="2"/>
</dbReference>
<dbReference type="CDD" id="cd02440">
    <property type="entry name" value="AdoMet_MTases"/>
    <property type="match status" value="1"/>
</dbReference>
<feature type="coiled-coil region" evidence="1">
    <location>
        <begin position="281"/>
        <end position="315"/>
    </location>
</feature>
<dbReference type="InterPro" id="IPR001173">
    <property type="entry name" value="Glyco_trans_2-like"/>
</dbReference>
<keyword evidence="4" id="KW-0413">Isomerase</keyword>
<reference evidence="4 5" key="1">
    <citation type="journal article" date="2013" name="Genome Announc.">
        <title>Draft Genome Sequence of Desulfotignum phosphitoxidans DSM 13687 Strain FiPS-3.</title>
        <authorList>
            <person name="Poehlein A."/>
            <person name="Daniel R."/>
            <person name="Simeonova D.D."/>
        </authorList>
    </citation>
    <scope>NUCLEOTIDE SEQUENCE [LARGE SCALE GENOMIC DNA]</scope>
    <source>
        <strain evidence="4 5">DSM 13687</strain>
    </source>
</reference>
<dbReference type="PATRIC" id="fig|1286635.3.peg.1173"/>
<dbReference type="Pfam" id="PF00535">
    <property type="entry name" value="Glycos_transf_2"/>
    <property type="match status" value="2"/>
</dbReference>
<feature type="domain" description="Glycosyltransferase 2-like" evidence="2">
    <location>
        <begin position="400"/>
        <end position="515"/>
    </location>
</feature>
<dbReference type="InterPro" id="IPR013216">
    <property type="entry name" value="Methyltransf_11"/>
</dbReference>
<dbReference type="Gene3D" id="3.40.50.150">
    <property type="entry name" value="Vaccinia Virus protein VP39"/>
    <property type="match status" value="1"/>
</dbReference>
<evidence type="ECO:0000256" key="1">
    <source>
        <dbReference type="SAM" id="Coils"/>
    </source>
</evidence>
<comment type="caution">
    <text evidence="4">The sequence shown here is derived from an EMBL/GenBank/DDBJ whole genome shotgun (WGS) entry which is preliminary data.</text>
</comment>
<keyword evidence="5" id="KW-1185">Reference proteome</keyword>
<dbReference type="InterPro" id="IPR050834">
    <property type="entry name" value="Glycosyltransf_2"/>
</dbReference>
<dbReference type="AlphaFoldDB" id="S0FZE7"/>
<proteinExistence type="predicted"/>
<dbReference type="EMBL" id="APJX01000002">
    <property type="protein sequence ID" value="EMS80508.1"/>
    <property type="molecule type" value="Genomic_DNA"/>
</dbReference>
<protein>
    <submittedName>
        <fullName evidence="4">dTDP-4-dehydrorhamnose 3,5-epimerase RfbC</fullName>
        <ecNumber evidence="4">5.1.3.13</ecNumber>
    </submittedName>
</protein>
<dbReference type="Pfam" id="PF08241">
    <property type="entry name" value="Methyltransf_11"/>
    <property type="match status" value="1"/>
</dbReference>
<dbReference type="CDD" id="cd04184">
    <property type="entry name" value="GT2_RfbC_Mx_like"/>
    <property type="match status" value="1"/>
</dbReference>
<dbReference type="SUPFAM" id="SSF53335">
    <property type="entry name" value="S-adenosyl-L-methionine-dependent methyltransferases"/>
    <property type="match status" value="1"/>
</dbReference>
<evidence type="ECO:0000259" key="2">
    <source>
        <dbReference type="Pfam" id="PF00535"/>
    </source>
</evidence>
<dbReference type="OrthoDB" id="9816564at2"/>
<keyword evidence="1" id="KW-0175">Coiled coil</keyword>
<dbReference type="CDD" id="cd04186">
    <property type="entry name" value="GT_2_like_c"/>
    <property type="match status" value="1"/>
</dbReference>